<evidence type="ECO:0000256" key="3">
    <source>
        <dbReference type="ARBA" id="ARBA00022723"/>
    </source>
</evidence>
<evidence type="ECO:0000256" key="2">
    <source>
        <dbReference type="ARBA" id="ARBA00022617"/>
    </source>
</evidence>
<gene>
    <name evidence="7" type="ORF">JM946_08955</name>
</gene>
<dbReference type="EMBL" id="JAEVLS010000002">
    <property type="protein sequence ID" value="MBM0104876.1"/>
    <property type="molecule type" value="Genomic_DNA"/>
</dbReference>
<dbReference type="PRINTS" id="PR00608">
    <property type="entry name" value="CYTCHROMECII"/>
</dbReference>
<evidence type="ECO:0000256" key="4">
    <source>
        <dbReference type="ARBA" id="ARBA00022982"/>
    </source>
</evidence>
<dbReference type="Proteomes" id="UP000661077">
    <property type="component" value="Unassembled WGS sequence"/>
</dbReference>
<evidence type="ECO:0000313" key="8">
    <source>
        <dbReference type="Proteomes" id="UP000661077"/>
    </source>
</evidence>
<keyword evidence="4" id="KW-0249">Electron transport</keyword>
<keyword evidence="5" id="KW-0408">Iron</keyword>
<keyword evidence="8" id="KW-1185">Reference proteome</keyword>
<accession>A0ABS1WV68</accession>
<feature type="chain" id="PRO_5045480689" evidence="6">
    <location>
        <begin position="25"/>
        <end position="157"/>
    </location>
</feature>
<dbReference type="Gene3D" id="1.20.120.10">
    <property type="entry name" value="Cytochrome c/b562"/>
    <property type="match status" value="1"/>
</dbReference>
<feature type="signal peptide" evidence="6">
    <location>
        <begin position="1"/>
        <end position="24"/>
    </location>
</feature>
<dbReference type="SUPFAM" id="SSF47175">
    <property type="entry name" value="Cytochromes"/>
    <property type="match status" value="1"/>
</dbReference>
<dbReference type="Pfam" id="PF01322">
    <property type="entry name" value="Cytochrom_C_2"/>
    <property type="match status" value="1"/>
</dbReference>
<comment type="caution">
    <text evidence="7">The sequence shown here is derived from an EMBL/GenBank/DDBJ whole genome shotgun (WGS) entry which is preliminary data.</text>
</comment>
<dbReference type="InterPro" id="IPR015984">
    <property type="entry name" value="Cyt_c_prime_subgr"/>
</dbReference>
<evidence type="ECO:0000313" key="7">
    <source>
        <dbReference type="EMBL" id="MBM0104876.1"/>
    </source>
</evidence>
<name>A0ABS1WV68_9GAMM</name>
<evidence type="ECO:0000256" key="6">
    <source>
        <dbReference type="SAM" id="SignalP"/>
    </source>
</evidence>
<dbReference type="InterPro" id="IPR002321">
    <property type="entry name" value="Cyt_c_II"/>
</dbReference>
<organism evidence="7 8">
    <name type="scientific">Steroidobacter gossypii</name>
    <dbReference type="NCBI Taxonomy" id="2805490"/>
    <lineage>
        <taxon>Bacteria</taxon>
        <taxon>Pseudomonadati</taxon>
        <taxon>Pseudomonadota</taxon>
        <taxon>Gammaproteobacteria</taxon>
        <taxon>Steroidobacterales</taxon>
        <taxon>Steroidobacteraceae</taxon>
        <taxon>Steroidobacter</taxon>
    </lineage>
</organism>
<dbReference type="RefSeq" id="WP_203166946.1">
    <property type="nucleotide sequence ID" value="NZ_JAEVLS010000002.1"/>
</dbReference>
<keyword evidence="6" id="KW-0732">Signal</keyword>
<dbReference type="InterPro" id="IPR010980">
    <property type="entry name" value="Cyt_c/b562"/>
</dbReference>
<dbReference type="PROSITE" id="PS51009">
    <property type="entry name" value="CYTCII"/>
    <property type="match status" value="1"/>
</dbReference>
<keyword evidence="3" id="KW-0479">Metal-binding</keyword>
<keyword evidence="1" id="KW-0813">Transport</keyword>
<evidence type="ECO:0000256" key="1">
    <source>
        <dbReference type="ARBA" id="ARBA00022448"/>
    </source>
</evidence>
<keyword evidence="2" id="KW-0349">Heme</keyword>
<dbReference type="InterPro" id="IPR012127">
    <property type="entry name" value="Cyt_c_prime"/>
</dbReference>
<dbReference type="PIRSF" id="PIRSF000027">
    <property type="entry name" value="Cytc_c_prime"/>
    <property type="match status" value="1"/>
</dbReference>
<sequence length="157" mass="17002">MNSKLSLSILLAIGICSGAGGLLADEEFDPQPVIEGRQSALRDIGAAFKGITDELKKTAPSLPTIRQYARQIDDLTRQQRFWFPAGTGPESEIETAAKPEIWQQPAQFQAAQTAFAEQAGKLAKVAAGDDIGAIKAQWRALGQTCKKCHESFRAEDD</sequence>
<reference evidence="7 8" key="1">
    <citation type="journal article" date="2021" name="Int. J. Syst. Evol. Microbiol.">
        <title>Steroidobacter gossypii sp. nov., isolated from soil of cotton cropping field.</title>
        <authorList>
            <person name="Huang R."/>
            <person name="Yang S."/>
            <person name="Zhen C."/>
            <person name="Liu W."/>
        </authorList>
    </citation>
    <scope>NUCLEOTIDE SEQUENCE [LARGE SCALE GENOMIC DNA]</scope>
    <source>
        <strain evidence="7 8">S1-65</strain>
    </source>
</reference>
<evidence type="ECO:0000256" key="5">
    <source>
        <dbReference type="ARBA" id="ARBA00023004"/>
    </source>
</evidence>
<proteinExistence type="predicted"/>
<protein>
    <submittedName>
        <fullName evidence="7">Cytochrome c</fullName>
    </submittedName>
</protein>